<gene>
    <name evidence="1" type="ORF">PGT21_025123</name>
</gene>
<evidence type="ECO:0000313" key="1">
    <source>
        <dbReference type="EMBL" id="KAA1084346.1"/>
    </source>
</evidence>
<dbReference type="Proteomes" id="UP000324748">
    <property type="component" value="Unassembled WGS sequence"/>
</dbReference>
<dbReference type="OrthoDB" id="2851338at2759"/>
<proteinExistence type="predicted"/>
<evidence type="ECO:0000313" key="2">
    <source>
        <dbReference type="Proteomes" id="UP000324748"/>
    </source>
</evidence>
<dbReference type="AlphaFoldDB" id="A0A5B0N6Q8"/>
<keyword evidence="2" id="KW-1185">Reference proteome</keyword>
<protein>
    <recommendedName>
        <fullName evidence="3">EthD domain-containing protein</fullName>
    </recommendedName>
</protein>
<comment type="caution">
    <text evidence="1">The sequence shown here is derived from an EMBL/GenBank/DDBJ whole genome shotgun (WGS) entry which is preliminary data.</text>
</comment>
<accession>A0A5B0N6Q8</accession>
<organism evidence="1 2">
    <name type="scientific">Puccinia graminis f. sp. tritici</name>
    <dbReference type="NCBI Taxonomy" id="56615"/>
    <lineage>
        <taxon>Eukaryota</taxon>
        <taxon>Fungi</taxon>
        <taxon>Dikarya</taxon>
        <taxon>Basidiomycota</taxon>
        <taxon>Pucciniomycotina</taxon>
        <taxon>Pucciniomycetes</taxon>
        <taxon>Pucciniales</taxon>
        <taxon>Pucciniaceae</taxon>
        <taxon>Puccinia</taxon>
    </lineage>
</organism>
<reference evidence="1 2" key="1">
    <citation type="submission" date="2019-05" db="EMBL/GenBank/DDBJ databases">
        <title>Emergence of the Ug99 lineage of the wheat stem rust pathogen through somatic hybridization.</title>
        <authorList>
            <person name="Li F."/>
            <person name="Upadhyaya N.M."/>
            <person name="Sperschneider J."/>
            <person name="Matny O."/>
            <person name="Nguyen-Phuc H."/>
            <person name="Mago R."/>
            <person name="Raley C."/>
            <person name="Miller M.E."/>
            <person name="Silverstein K.A.T."/>
            <person name="Henningsen E."/>
            <person name="Hirsch C.D."/>
            <person name="Visser B."/>
            <person name="Pretorius Z.A."/>
            <person name="Steffenson B.J."/>
            <person name="Schwessinger B."/>
            <person name="Dodds P.N."/>
            <person name="Figueroa M."/>
        </authorList>
    </citation>
    <scope>NUCLEOTIDE SEQUENCE [LARGE SCALE GENOMIC DNA]</scope>
    <source>
        <strain evidence="1">21-0</strain>
    </source>
</reference>
<evidence type="ECO:0008006" key="3">
    <source>
        <dbReference type="Google" id="ProtNLM"/>
    </source>
</evidence>
<name>A0A5B0N6Q8_PUCGR</name>
<dbReference type="EMBL" id="VSWC01000118">
    <property type="protein sequence ID" value="KAA1084346.1"/>
    <property type="molecule type" value="Genomic_DNA"/>
</dbReference>
<sequence>MSTGQAEHEAILVVFSEPGEAVEVEEFNEWYDEEHVPQRMSRFPEFETGARYVAIDGQAPGFAAIYQVSSLGLFGQPRYQSLRANRSAREAELFTRLGTIDRRTYRCILQVQRKTSSSDHQTYHSHILTVELAEPSPELLSEIHLLDGWRKTHVGETVDSSIVGRLQSASSDPFRTPRFILIFEFANLDFQRSEQLARLTNNPEASQTLIRKWMLYRGWKNSCNMNPGSAQAN</sequence>